<gene>
    <name evidence="2" type="ORF">IAA73_07335</name>
</gene>
<dbReference type="AlphaFoldDB" id="A0A9D9N4F4"/>
<evidence type="ECO:0000313" key="3">
    <source>
        <dbReference type="Proteomes" id="UP000823641"/>
    </source>
</evidence>
<evidence type="ECO:0000313" key="2">
    <source>
        <dbReference type="EMBL" id="MBO8460126.1"/>
    </source>
</evidence>
<reference evidence="2" key="1">
    <citation type="submission" date="2020-10" db="EMBL/GenBank/DDBJ databases">
        <authorList>
            <person name="Gilroy R."/>
        </authorList>
    </citation>
    <scope>NUCLEOTIDE SEQUENCE</scope>
    <source>
        <strain evidence="2">G3-3990</strain>
    </source>
</reference>
<comment type="caution">
    <text evidence="2">The sequence shown here is derived from an EMBL/GenBank/DDBJ whole genome shotgun (WGS) entry which is preliminary data.</text>
</comment>
<sequence>MDKKQLVFAKLKLKAKALGFNVKELKGIAAKIADNLTSKEDASEEDVNAEIEKEIDAVLPYLTFGQSQANRLLEEWKKKNHKDDDDDDDDDDDGNDDSEPKNQNRNRSQSSKNQKDNNKDDAPAWAKGMMQNLEQLNGKIAALESEKTSNGRRAKLEALLKDTGTFGTRTLKSFSKMKFENEDEFEEFMSEVESDLQAYNQERADAGLSKLGTPPPAGGGKPKPKEEEPFTDEEIDKIFGGGN</sequence>
<dbReference type="Proteomes" id="UP000823641">
    <property type="component" value="Unassembled WGS sequence"/>
</dbReference>
<feature type="region of interest" description="Disordered" evidence="1">
    <location>
        <begin position="75"/>
        <end position="132"/>
    </location>
</feature>
<reference evidence="2" key="2">
    <citation type="journal article" date="2021" name="PeerJ">
        <title>Extensive microbial diversity within the chicken gut microbiome revealed by metagenomics and culture.</title>
        <authorList>
            <person name="Gilroy R."/>
            <person name="Ravi A."/>
            <person name="Getino M."/>
            <person name="Pursley I."/>
            <person name="Horton D.L."/>
            <person name="Alikhan N.F."/>
            <person name="Baker D."/>
            <person name="Gharbi K."/>
            <person name="Hall N."/>
            <person name="Watson M."/>
            <person name="Adriaenssens E.M."/>
            <person name="Foster-Nyarko E."/>
            <person name="Jarju S."/>
            <person name="Secka A."/>
            <person name="Antonio M."/>
            <person name="Oren A."/>
            <person name="Chaudhuri R.R."/>
            <person name="La Ragione R."/>
            <person name="Hildebrand F."/>
            <person name="Pallen M.J."/>
        </authorList>
    </citation>
    <scope>NUCLEOTIDE SEQUENCE</scope>
    <source>
        <strain evidence="2">G3-3990</strain>
    </source>
</reference>
<name>A0A9D9N4F4_9BACT</name>
<feature type="compositionally biased region" description="Low complexity" evidence="1">
    <location>
        <begin position="101"/>
        <end position="112"/>
    </location>
</feature>
<feature type="region of interest" description="Disordered" evidence="1">
    <location>
        <begin position="197"/>
        <end position="243"/>
    </location>
</feature>
<dbReference type="EMBL" id="JADIMG010000072">
    <property type="protein sequence ID" value="MBO8460126.1"/>
    <property type="molecule type" value="Genomic_DNA"/>
</dbReference>
<organism evidence="2 3">
    <name type="scientific">Candidatus Gallipaludibacter merdavium</name>
    <dbReference type="NCBI Taxonomy" id="2840839"/>
    <lineage>
        <taxon>Bacteria</taxon>
        <taxon>Pseudomonadati</taxon>
        <taxon>Bacteroidota</taxon>
        <taxon>Bacteroidia</taxon>
        <taxon>Bacteroidales</taxon>
        <taxon>Candidatus Gallipaludibacter</taxon>
    </lineage>
</organism>
<proteinExistence type="predicted"/>
<protein>
    <submittedName>
        <fullName evidence="2">Uncharacterized protein</fullName>
    </submittedName>
</protein>
<evidence type="ECO:0000256" key="1">
    <source>
        <dbReference type="SAM" id="MobiDB-lite"/>
    </source>
</evidence>
<feature type="compositionally biased region" description="Acidic residues" evidence="1">
    <location>
        <begin position="84"/>
        <end position="97"/>
    </location>
</feature>
<accession>A0A9D9N4F4</accession>
<feature type="compositionally biased region" description="Basic and acidic residues" evidence="1">
    <location>
        <begin position="113"/>
        <end position="122"/>
    </location>
</feature>